<keyword evidence="2" id="KW-0812">Transmembrane</keyword>
<dbReference type="SMART" id="SM00244">
    <property type="entry name" value="PHB"/>
    <property type="match status" value="1"/>
</dbReference>
<dbReference type="PANTHER" id="PTHR10264">
    <property type="entry name" value="BAND 7 PROTEIN-RELATED"/>
    <property type="match status" value="1"/>
</dbReference>
<evidence type="ECO:0000313" key="5">
    <source>
        <dbReference type="Proteomes" id="UP000014500"/>
    </source>
</evidence>
<dbReference type="Pfam" id="PF01145">
    <property type="entry name" value="Band_7"/>
    <property type="match status" value="1"/>
</dbReference>
<accession>T1INT7</accession>
<dbReference type="InterPro" id="IPR036527">
    <property type="entry name" value="SCP2_sterol-bd_dom_sf"/>
</dbReference>
<protein>
    <recommendedName>
        <fullName evidence="3">Band 7 domain-containing protein</fullName>
    </recommendedName>
</protein>
<dbReference type="SUPFAM" id="SSF117892">
    <property type="entry name" value="Band 7/SPFH domain"/>
    <property type="match status" value="1"/>
</dbReference>
<dbReference type="GO" id="GO:0005886">
    <property type="term" value="C:plasma membrane"/>
    <property type="evidence" value="ECO:0007669"/>
    <property type="project" value="InterPro"/>
</dbReference>
<evidence type="ECO:0000313" key="4">
    <source>
        <dbReference type="EnsemblMetazoa" id="SMAR002673-PA"/>
    </source>
</evidence>
<reference evidence="4" key="2">
    <citation type="submission" date="2015-02" db="UniProtKB">
        <authorList>
            <consortium name="EnsemblMetazoa"/>
        </authorList>
    </citation>
    <scope>IDENTIFICATION</scope>
</reference>
<dbReference type="SUPFAM" id="SSF55718">
    <property type="entry name" value="SCP-like"/>
    <property type="match status" value="1"/>
</dbReference>
<organism evidence="4 5">
    <name type="scientific">Strigamia maritima</name>
    <name type="common">European centipede</name>
    <name type="synonym">Geophilus maritimus</name>
    <dbReference type="NCBI Taxonomy" id="126957"/>
    <lineage>
        <taxon>Eukaryota</taxon>
        <taxon>Metazoa</taxon>
        <taxon>Ecdysozoa</taxon>
        <taxon>Arthropoda</taxon>
        <taxon>Myriapoda</taxon>
        <taxon>Chilopoda</taxon>
        <taxon>Pleurostigmophora</taxon>
        <taxon>Geophilomorpha</taxon>
        <taxon>Linotaeniidae</taxon>
        <taxon>Strigamia</taxon>
    </lineage>
</organism>
<comment type="similarity">
    <text evidence="1">Belongs to the band 7/mec-2 family.</text>
</comment>
<dbReference type="AlphaFoldDB" id="T1INT7"/>
<dbReference type="InterPro" id="IPR003033">
    <property type="entry name" value="SCP2_sterol-bd_dom"/>
</dbReference>
<dbReference type="InterPro" id="IPR001972">
    <property type="entry name" value="Stomatin_HflK_fam"/>
</dbReference>
<feature type="domain" description="Band 7" evidence="3">
    <location>
        <begin position="89"/>
        <end position="239"/>
    </location>
</feature>
<dbReference type="InterPro" id="IPR043202">
    <property type="entry name" value="Band-7_stomatin-like"/>
</dbReference>
<dbReference type="InterPro" id="IPR036013">
    <property type="entry name" value="Band_7/SPFH_dom_sf"/>
</dbReference>
<proteinExistence type="inferred from homology"/>
<dbReference type="EnsemblMetazoa" id="SMAR002673-RA">
    <property type="protein sequence ID" value="SMAR002673-PA"/>
    <property type="gene ID" value="SMAR002673"/>
</dbReference>
<evidence type="ECO:0000259" key="3">
    <source>
        <dbReference type="SMART" id="SM00244"/>
    </source>
</evidence>
<name>T1INT7_STRMM</name>
<dbReference type="OMA" id="WSCLRRF"/>
<keyword evidence="2" id="KW-0472">Membrane</keyword>
<dbReference type="Gene3D" id="3.30.1050.10">
    <property type="entry name" value="SCP2 sterol-binding domain"/>
    <property type="match status" value="1"/>
</dbReference>
<keyword evidence="2" id="KW-1133">Transmembrane helix</keyword>
<sequence length="388" mass="43344">MATYVRVPTEEIDSPVFDYSSPFTFTSANASYRSINTYSPGSSTNQLVSSSPSSTRERQLNLAEKCFLRLLVFACYACIVLTAPISLFFVMKRIPQYERIVVFRLGRMQPIKGPGTVFILPLVDRHLSVDLRMRAFVVPPQFMILSDDAIVEIGAEIRFRITNIRYSTLHVKDLDASLRVLGRSVFVNNLTKKCLNDLQKHKEDLTRDLIGTLNEQVAEWGLQVVRVEFSPLRVTQDAQHHPGLSRLLGALSNTFDNPSKAVAAASSASASFDDPIEQYLKRIKRASEQSVCFKDVDGCFCLRVNRDGQTREYNFAVQDGHVQLEPSSRSPDVTVTICEDDLLKIFSLELSPLGAYIANKLDICGDVQLVTNLGSALKSIKHTSIINL</sequence>
<dbReference type="InterPro" id="IPR001107">
    <property type="entry name" value="Band_7"/>
</dbReference>
<dbReference type="PhylomeDB" id="T1INT7"/>
<dbReference type="Gene3D" id="3.30.479.30">
    <property type="entry name" value="Band 7 domain"/>
    <property type="match status" value="1"/>
</dbReference>
<keyword evidence="5" id="KW-1185">Reference proteome</keyword>
<dbReference type="Pfam" id="PF02036">
    <property type="entry name" value="SCP2"/>
    <property type="match status" value="1"/>
</dbReference>
<dbReference type="PRINTS" id="PR00721">
    <property type="entry name" value="STOMATIN"/>
</dbReference>
<dbReference type="STRING" id="126957.T1INT7"/>
<dbReference type="EMBL" id="JH431210">
    <property type="status" value="NOT_ANNOTATED_CDS"/>
    <property type="molecule type" value="Genomic_DNA"/>
</dbReference>
<evidence type="ECO:0000256" key="2">
    <source>
        <dbReference type="SAM" id="Phobius"/>
    </source>
</evidence>
<feature type="transmembrane region" description="Helical" evidence="2">
    <location>
        <begin position="66"/>
        <end position="91"/>
    </location>
</feature>
<dbReference type="HOGENOM" id="CLU_049498_0_0_1"/>
<dbReference type="PANTHER" id="PTHR10264:SF130">
    <property type="entry name" value="STOMATIN-LIKE PROTEIN 1"/>
    <property type="match status" value="1"/>
</dbReference>
<evidence type="ECO:0000256" key="1">
    <source>
        <dbReference type="ARBA" id="ARBA00008164"/>
    </source>
</evidence>
<dbReference type="eggNOG" id="KOG2621">
    <property type="taxonomic scope" value="Eukaryota"/>
</dbReference>
<reference evidence="5" key="1">
    <citation type="submission" date="2011-05" db="EMBL/GenBank/DDBJ databases">
        <authorList>
            <person name="Richards S.R."/>
            <person name="Qu J."/>
            <person name="Jiang H."/>
            <person name="Jhangiani S.N."/>
            <person name="Agravi P."/>
            <person name="Goodspeed R."/>
            <person name="Gross S."/>
            <person name="Mandapat C."/>
            <person name="Jackson L."/>
            <person name="Mathew T."/>
            <person name="Pu L."/>
            <person name="Thornton R."/>
            <person name="Saada N."/>
            <person name="Wilczek-Boney K.B."/>
            <person name="Lee S."/>
            <person name="Kovar C."/>
            <person name="Wu Y."/>
            <person name="Scherer S.E."/>
            <person name="Worley K.C."/>
            <person name="Muzny D.M."/>
            <person name="Gibbs R."/>
        </authorList>
    </citation>
    <scope>NUCLEOTIDE SEQUENCE</scope>
    <source>
        <strain evidence="5">Brora</strain>
    </source>
</reference>
<dbReference type="Proteomes" id="UP000014500">
    <property type="component" value="Unassembled WGS sequence"/>
</dbReference>